<dbReference type="Pfam" id="PF13715">
    <property type="entry name" value="CarbopepD_reg_2"/>
    <property type="match status" value="1"/>
</dbReference>
<evidence type="ECO:0000256" key="2">
    <source>
        <dbReference type="ARBA" id="ARBA00022448"/>
    </source>
</evidence>
<evidence type="ECO:0000256" key="9">
    <source>
        <dbReference type="RuleBase" id="RU003357"/>
    </source>
</evidence>
<keyword evidence="10" id="KW-0732">Signal</keyword>
<evidence type="ECO:0000256" key="8">
    <source>
        <dbReference type="PROSITE-ProRule" id="PRU01360"/>
    </source>
</evidence>
<dbReference type="RefSeq" id="WP_317488750.1">
    <property type="nucleotide sequence ID" value="NZ_CP136051.1"/>
</dbReference>
<keyword evidence="2 8" id="KW-0813">Transport</keyword>
<evidence type="ECO:0000313" key="13">
    <source>
        <dbReference type="EMBL" id="WOK06010.1"/>
    </source>
</evidence>
<keyword evidence="5 9" id="KW-0798">TonB box</keyword>
<evidence type="ECO:0000256" key="1">
    <source>
        <dbReference type="ARBA" id="ARBA00004571"/>
    </source>
</evidence>
<sequence>MKKCLLIVLIALLPTAVVVAQETVQGRIEDMAGSSLPGVRIFVEGTSLFVVSDADGYFSLSGLPKGTGELTAYLYGYETLRHKLDDRGISPIVLRLKELEKELHELVIDGSSDEMFSMKTLRGVEGTSIYEAKKTEVIQLEEIVANKSANNARQVFSRIPGANVWESDCAGLQIGVATRGLSPNRNSNFNTRQNGYDIAADALGYPESYYSPAIQAVDRIEIVRGAASLQYGTQFGGLVNFVMKKGPVDRKLAVSTEQTYNSLGFYNSFLSAGGQVGKVNYYAYNRTASGQCWRCNSDFNSTTTYGRVAYQLSASTSLEADYTHLYYLAQQPGGLTDNEFYADPRQSKRERNWFKVNWNLMSAQLNHSFTSTLRLNSRFFGLVAGREALGNLGRIDRPDDETQNRDFLSDSFRNFGNETRLIWNYKVGRQYSALLVGGRIYNGFTVRKQGAGPAGKEADFRYLNPERLEGSDFDLPSFNTAAFVENIFSISEKFSVTPGLRLEHIRTGADGYYRDTRTDLAGNVIYDSTVYENKTNERKFLFGGIGLSFKPTGQIEFYGNFSQNYRAINFNDIRVNNPSLSVDENLTDETGYNMDVGARGVGGQLISYDVSGFYLGYNNRIGTVLRTEPDPRFDNLIDRTFRYRTNIADAGIVGLESLVELNIDRLIAPDQDRWQLAFFNNLAIIHSVYLRSGEPGIEGNQVELVPKVSYRTGLTYRGGPLQLSVQYTYLSQQFSDASNADSNPPVPTAVEGVIPAYFVVDFSARYAPNRFYFESGVNNMTDNMYFTRRAAGYPGPGIIPSDGRSIYFSIGIKL</sequence>
<dbReference type="Pfam" id="PF00593">
    <property type="entry name" value="TonB_dep_Rec_b-barrel"/>
    <property type="match status" value="1"/>
</dbReference>
<keyword evidence="6 8" id="KW-0472">Membrane</keyword>
<feature type="domain" description="TonB-dependent receptor-like beta-barrel" evidence="11">
    <location>
        <begin position="302"/>
        <end position="779"/>
    </location>
</feature>
<dbReference type="EMBL" id="CP136051">
    <property type="protein sequence ID" value="WOK06010.1"/>
    <property type="molecule type" value="Genomic_DNA"/>
</dbReference>
<keyword evidence="3 8" id="KW-1134">Transmembrane beta strand</keyword>
<dbReference type="Gene3D" id="2.60.40.1120">
    <property type="entry name" value="Carboxypeptidase-like, regulatory domain"/>
    <property type="match status" value="1"/>
</dbReference>
<dbReference type="InterPro" id="IPR012910">
    <property type="entry name" value="Plug_dom"/>
</dbReference>
<protein>
    <submittedName>
        <fullName evidence="13">TonB-dependent receptor</fullName>
    </submittedName>
</protein>
<accession>A0ABZ0IPU7</accession>
<dbReference type="Gene3D" id="2.170.130.10">
    <property type="entry name" value="TonB-dependent receptor, plug domain"/>
    <property type="match status" value="1"/>
</dbReference>
<dbReference type="Pfam" id="PF07715">
    <property type="entry name" value="Plug"/>
    <property type="match status" value="1"/>
</dbReference>
<dbReference type="SUPFAM" id="SSF49464">
    <property type="entry name" value="Carboxypeptidase regulatory domain-like"/>
    <property type="match status" value="1"/>
</dbReference>
<comment type="subcellular location">
    <subcellularLocation>
        <location evidence="1 8">Cell outer membrane</location>
        <topology evidence="1 8">Multi-pass membrane protein</topology>
    </subcellularLocation>
</comment>
<dbReference type="InterPro" id="IPR036942">
    <property type="entry name" value="Beta-barrel_TonB_sf"/>
</dbReference>
<dbReference type="InterPro" id="IPR037066">
    <property type="entry name" value="Plug_dom_sf"/>
</dbReference>
<comment type="similarity">
    <text evidence="8 9">Belongs to the TonB-dependent receptor family.</text>
</comment>
<evidence type="ECO:0000313" key="14">
    <source>
        <dbReference type="Proteomes" id="UP001302349"/>
    </source>
</evidence>
<keyword evidence="7 8" id="KW-0998">Cell outer membrane</keyword>
<dbReference type="SUPFAM" id="SSF56935">
    <property type="entry name" value="Porins"/>
    <property type="match status" value="1"/>
</dbReference>
<dbReference type="Gene3D" id="2.40.170.20">
    <property type="entry name" value="TonB-dependent receptor, beta-barrel domain"/>
    <property type="match status" value="1"/>
</dbReference>
<feature type="domain" description="TonB-dependent receptor plug" evidence="12">
    <location>
        <begin position="134"/>
        <end position="234"/>
    </location>
</feature>
<keyword evidence="4 8" id="KW-0812">Transmembrane</keyword>
<evidence type="ECO:0000256" key="3">
    <source>
        <dbReference type="ARBA" id="ARBA00022452"/>
    </source>
</evidence>
<dbReference type="InterPro" id="IPR039426">
    <property type="entry name" value="TonB-dep_rcpt-like"/>
</dbReference>
<dbReference type="PROSITE" id="PS52016">
    <property type="entry name" value="TONB_DEPENDENT_REC_3"/>
    <property type="match status" value="1"/>
</dbReference>
<gene>
    <name evidence="13" type="ORF">RT717_23320</name>
</gene>
<dbReference type="PANTHER" id="PTHR30442:SF0">
    <property type="entry name" value="FE(3+) DICITRATE TRANSPORT PROTEIN FECA"/>
    <property type="match status" value="1"/>
</dbReference>
<evidence type="ECO:0000256" key="6">
    <source>
        <dbReference type="ARBA" id="ARBA00023136"/>
    </source>
</evidence>
<proteinExistence type="inferred from homology"/>
<name>A0ABZ0IPU7_9BACT</name>
<feature type="chain" id="PRO_5046095160" evidence="10">
    <location>
        <begin position="21"/>
        <end position="814"/>
    </location>
</feature>
<dbReference type="Proteomes" id="UP001302349">
    <property type="component" value="Chromosome"/>
</dbReference>
<dbReference type="PANTHER" id="PTHR30442">
    <property type="entry name" value="IRON III DICITRATE TRANSPORT PROTEIN FECA"/>
    <property type="match status" value="1"/>
</dbReference>
<evidence type="ECO:0000259" key="11">
    <source>
        <dbReference type="Pfam" id="PF00593"/>
    </source>
</evidence>
<dbReference type="InterPro" id="IPR000531">
    <property type="entry name" value="Beta-barrel_TonB"/>
</dbReference>
<evidence type="ECO:0000256" key="5">
    <source>
        <dbReference type="ARBA" id="ARBA00023077"/>
    </source>
</evidence>
<keyword evidence="14" id="KW-1185">Reference proteome</keyword>
<reference evidence="13 14" key="1">
    <citation type="journal article" date="2023" name="Microbiol. Resour. Announc.">
        <title>Complete Genome Sequence of Imperialibacter roseus strain P4T.</title>
        <authorList>
            <person name="Tizabi D.R."/>
            <person name="Bachvaroff T."/>
            <person name="Hill R.T."/>
        </authorList>
    </citation>
    <scope>NUCLEOTIDE SEQUENCE [LARGE SCALE GENOMIC DNA]</scope>
    <source>
        <strain evidence="13 14">P4T</strain>
    </source>
</reference>
<organism evidence="13 14">
    <name type="scientific">Imperialibacter roseus</name>
    <dbReference type="NCBI Taxonomy" id="1324217"/>
    <lineage>
        <taxon>Bacteria</taxon>
        <taxon>Pseudomonadati</taxon>
        <taxon>Bacteroidota</taxon>
        <taxon>Cytophagia</taxon>
        <taxon>Cytophagales</taxon>
        <taxon>Flammeovirgaceae</taxon>
        <taxon>Imperialibacter</taxon>
    </lineage>
</organism>
<dbReference type="InterPro" id="IPR008969">
    <property type="entry name" value="CarboxyPept-like_regulatory"/>
</dbReference>
<evidence type="ECO:0000259" key="12">
    <source>
        <dbReference type="Pfam" id="PF07715"/>
    </source>
</evidence>
<keyword evidence="13" id="KW-0675">Receptor</keyword>
<evidence type="ECO:0000256" key="7">
    <source>
        <dbReference type="ARBA" id="ARBA00023237"/>
    </source>
</evidence>
<feature type="signal peptide" evidence="10">
    <location>
        <begin position="1"/>
        <end position="20"/>
    </location>
</feature>
<evidence type="ECO:0000256" key="4">
    <source>
        <dbReference type="ARBA" id="ARBA00022692"/>
    </source>
</evidence>
<evidence type="ECO:0000256" key="10">
    <source>
        <dbReference type="SAM" id="SignalP"/>
    </source>
</evidence>